<proteinExistence type="predicted"/>
<dbReference type="EMBL" id="OX596099">
    <property type="protein sequence ID" value="CAM9667312.1"/>
    <property type="molecule type" value="Genomic_DNA"/>
</dbReference>
<reference evidence="1" key="2">
    <citation type="submission" date="2025-03" db="EMBL/GenBank/DDBJ databases">
        <authorList>
            <consortium name="ELIXIR-Norway"/>
            <consortium name="Elixir Norway"/>
        </authorList>
    </citation>
    <scope>NUCLEOTIDE SEQUENCE</scope>
</reference>
<reference evidence="1" key="1">
    <citation type="submission" date="2023-05" db="EMBL/GenBank/DDBJ databases">
        <authorList>
            <consortium name="ELIXIR-Norway"/>
        </authorList>
    </citation>
    <scope>NUCLEOTIDE SEQUENCE</scope>
</reference>
<protein>
    <submittedName>
        <fullName evidence="1">Uncharacterized protein</fullName>
    </submittedName>
</protein>
<accession>A0AC59YG49</accession>
<name>A0AC59YG49_RANTA</name>
<organism evidence="1 2">
    <name type="scientific">Rangifer tarandus platyrhynchus</name>
    <name type="common">Svalbard reindeer</name>
    <dbReference type="NCBI Taxonomy" id="3082113"/>
    <lineage>
        <taxon>Eukaryota</taxon>
        <taxon>Metazoa</taxon>
        <taxon>Chordata</taxon>
        <taxon>Craniata</taxon>
        <taxon>Vertebrata</taxon>
        <taxon>Euteleostomi</taxon>
        <taxon>Mammalia</taxon>
        <taxon>Eutheria</taxon>
        <taxon>Laurasiatheria</taxon>
        <taxon>Artiodactyla</taxon>
        <taxon>Ruminantia</taxon>
        <taxon>Pecora</taxon>
        <taxon>Cervidae</taxon>
        <taxon>Odocoileinae</taxon>
        <taxon>Rangifer</taxon>
    </lineage>
</organism>
<evidence type="ECO:0000313" key="2">
    <source>
        <dbReference type="Proteomes" id="UP001162501"/>
    </source>
</evidence>
<sequence length="275" mass="30429">MACVTFRKPVSATVGKQMVFTGPDYVKDHLPQVAQHTAYIGEKCPALEKTGDLRYLWRPASNRSLPAKYKPEYVGEIGWGIPQYDFINKTRLQTGFHVKYEDFSHAAIDKLSHRYQSPWQPNPSIMDVEGSPSRGFIAWHMGDYEDTSQRNSKRAVLLRQSKAALPIASRPPKLPKLPKKEEPAPSCSLPDGDTRASGAEAVHAGFTTLRCLVPRVPVLTAFSGQQDRFLQLGELTLALWDVSSSDDACVAQARAQVPGHRCALSAHADSRVMEA</sequence>
<gene>
    <name evidence="1" type="ORF">MRATA1EN22A_LOCUS5737</name>
</gene>
<evidence type="ECO:0000313" key="1">
    <source>
        <dbReference type="EMBL" id="CAM9667312.1"/>
    </source>
</evidence>
<dbReference type="Proteomes" id="UP001162501">
    <property type="component" value="Chromosome 15"/>
</dbReference>